<organism evidence="1 2">
    <name type="scientific">Tanacetum coccineum</name>
    <dbReference type="NCBI Taxonomy" id="301880"/>
    <lineage>
        <taxon>Eukaryota</taxon>
        <taxon>Viridiplantae</taxon>
        <taxon>Streptophyta</taxon>
        <taxon>Embryophyta</taxon>
        <taxon>Tracheophyta</taxon>
        <taxon>Spermatophyta</taxon>
        <taxon>Magnoliopsida</taxon>
        <taxon>eudicotyledons</taxon>
        <taxon>Gunneridae</taxon>
        <taxon>Pentapetalae</taxon>
        <taxon>asterids</taxon>
        <taxon>campanulids</taxon>
        <taxon>Asterales</taxon>
        <taxon>Asteraceae</taxon>
        <taxon>Asteroideae</taxon>
        <taxon>Anthemideae</taxon>
        <taxon>Anthemidinae</taxon>
        <taxon>Tanacetum</taxon>
    </lineage>
</organism>
<dbReference type="Proteomes" id="UP001151760">
    <property type="component" value="Unassembled WGS sequence"/>
</dbReference>
<evidence type="ECO:0000313" key="2">
    <source>
        <dbReference type="Proteomes" id="UP001151760"/>
    </source>
</evidence>
<protein>
    <submittedName>
        <fullName evidence="1">Uncharacterized protein</fullName>
    </submittedName>
</protein>
<gene>
    <name evidence="1" type="ORF">Tco_0749110</name>
</gene>
<proteinExistence type="predicted"/>
<sequence length="93" mass="10078">MLSINLFIVAKLQVAPRVIDSLPYWNILNDGLVILTLQHLPLSPATNPCLPGQLVAGDTNLGRLVARDKLKGKARQGSFPGDFPERLGVAHIL</sequence>
<comment type="caution">
    <text evidence="1">The sequence shown here is derived from an EMBL/GenBank/DDBJ whole genome shotgun (WGS) entry which is preliminary data.</text>
</comment>
<keyword evidence="2" id="KW-1185">Reference proteome</keyword>
<reference evidence="1" key="2">
    <citation type="submission" date="2022-01" db="EMBL/GenBank/DDBJ databases">
        <authorList>
            <person name="Yamashiro T."/>
            <person name="Shiraishi A."/>
            <person name="Satake H."/>
            <person name="Nakayama K."/>
        </authorList>
    </citation>
    <scope>NUCLEOTIDE SEQUENCE</scope>
</reference>
<name>A0ABQ4YXI2_9ASTR</name>
<evidence type="ECO:0000313" key="1">
    <source>
        <dbReference type="EMBL" id="GJS82569.1"/>
    </source>
</evidence>
<dbReference type="EMBL" id="BQNB010010834">
    <property type="protein sequence ID" value="GJS82569.1"/>
    <property type="molecule type" value="Genomic_DNA"/>
</dbReference>
<reference evidence="1" key="1">
    <citation type="journal article" date="2022" name="Int. J. Mol. Sci.">
        <title>Draft Genome of Tanacetum Coccineum: Genomic Comparison of Closely Related Tanacetum-Family Plants.</title>
        <authorList>
            <person name="Yamashiro T."/>
            <person name="Shiraishi A."/>
            <person name="Nakayama K."/>
            <person name="Satake H."/>
        </authorList>
    </citation>
    <scope>NUCLEOTIDE SEQUENCE</scope>
</reference>
<accession>A0ABQ4YXI2</accession>